<dbReference type="Proteomes" id="UP000282613">
    <property type="component" value="Unassembled WGS sequence"/>
</dbReference>
<evidence type="ECO:0000256" key="1">
    <source>
        <dbReference type="ARBA" id="ARBA00004123"/>
    </source>
</evidence>
<dbReference type="InterPro" id="IPR011011">
    <property type="entry name" value="Znf_FYVE_PHD"/>
</dbReference>
<dbReference type="InterPro" id="IPR001965">
    <property type="entry name" value="Znf_PHD"/>
</dbReference>
<dbReference type="GO" id="GO:0006325">
    <property type="term" value="P:chromatin organization"/>
    <property type="evidence" value="ECO:0007669"/>
    <property type="project" value="UniProtKB-KW"/>
</dbReference>
<evidence type="ECO:0000256" key="8">
    <source>
        <dbReference type="ARBA" id="ARBA00023015"/>
    </source>
</evidence>
<organism evidence="19">
    <name type="scientific">Taenia asiatica</name>
    <name type="common">Asian tapeworm</name>
    <dbReference type="NCBI Taxonomy" id="60517"/>
    <lineage>
        <taxon>Eukaryota</taxon>
        <taxon>Metazoa</taxon>
        <taxon>Spiralia</taxon>
        <taxon>Lophotrochozoa</taxon>
        <taxon>Platyhelminthes</taxon>
        <taxon>Cestoda</taxon>
        <taxon>Eucestoda</taxon>
        <taxon>Cyclophyllidea</taxon>
        <taxon>Taeniidae</taxon>
        <taxon>Taenia</taxon>
    </lineage>
</organism>
<evidence type="ECO:0000256" key="7">
    <source>
        <dbReference type="ARBA" id="ARBA00022853"/>
    </source>
</evidence>
<dbReference type="Gene3D" id="3.30.40.10">
    <property type="entry name" value="Zinc/RING finger domain, C3HC4 (zinc finger)"/>
    <property type="match status" value="1"/>
</dbReference>
<evidence type="ECO:0000256" key="13">
    <source>
        <dbReference type="PROSITE-ProRule" id="PRU00146"/>
    </source>
</evidence>
<gene>
    <name evidence="17" type="ORF">TASK_LOCUS77</name>
</gene>
<dbReference type="PANTHER" id="PTHR10333:SF103">
    <property type="entry name" value="INHIBITOR OF GROWTH PROTEIN 3"/>
    <property type="match status" value="1"/>
</dbReference>
<dbReference type="AlphaFoldDB" id="A0A0R3VSE9"/>
<feature type="binding site" evidence="12">
    <location>
        <position position="477"/>
    </location>
    <ligand>
        <name>Zn(2+)</name>
        <dbReference type="ChEBI" id="CHEBI:29105"/>
        <label>1</label>
    </ligand>
</feature>
<dbReference type="EMBL" id="UYRS01000006">
    <property type="protein sequence ID" value="VDK20199.1"/>
    <property type="molecule type" value="Genomic_DNA"/>
</dbReference>
<dbReference type="Gene3D" id="6.10.140.1740">
    <property type="match status" value="1"/>
</dbReference>
<keyword evidence="18" id="KW-1185">Reference proteome</keyword>
<keyword evidence="7 14" id="KW-0156">Chromatin regulator</keyword>
<keyword evidence="8" id="KW-0805">Transcription regulation</keyword>
<feature type="region of interest" description="Disordered" evidence="15">
    <location>
        <begin position="371"/>
        <end position="402"/>
    </location>
</feature>
<dbReference type="SUPFAM" id="SSF57903">
    <property type="entry name" value="FYVE/PHD zinc finger"/>
    <property type="match status" value="1"/>
</dbReference>
<protein>
    <recommendedName>
        <fullName evidence="14">Inhibitor of growth protein</fullName>
    </recommendedName>
</protein>
<feature type="binding site" evidence="12">
    <location>
        <position position="480"/>
    </location>
    <ligand>
        <name>Zn(2+)</name>
        <dbReference type="ChEBI" id="CHEBI:29105"/>
        <label>1</label>
    </ligand>
</feature>
<dbReference type="CDD" id="cd15505">
    <property type="entry name" value="PHD_ING"/>
    <property type="match status" value="1"/>
</dbReference>
<evidence type="ECO:0000256" key="3">
    <source>
        <dbReference type="ARBA" id="ARBA00022604"/>
    </source>
</evidence>
<accession>A0A0R3VSE9</accession>
<keyword evidence="10 14" id="KW-0539">Nucleus</keyword>
<keyword evidence="4 12" id="KW-0479">Metal-binding</keyword>
<evidence type="ECO:0000313" key="18">
    <source>
        <dbReference type="Proteomes" id="UP000282613"/>
    </source>
</evidence>
<comment type="function">
    <text evidence="14">Component of an histone acetyltransferase complex.</text>
</comment>
<dbReference type="InterPro" id="IPR013083">
    <property type="entry name" value="Znf_RING/FYVE/PHD"/>
</dbReference>
<dbReference type="InterPro" id="IPR028651">
    <property type="entry name" value="ING_fam"/>
</dbReference>
<dbReference type="InterPro" id="IPR019786">
    <property type="entry name" value="Zinc_finger_PHD-type_CS"/>
</dbReference>
<feature type="binding site" evidence="12">
    <location>
        <position position="466"/>
    </location>
    <ligand>
        <name>Zn(2+)</name>
        <dbReference type="ChEBI" id="CHEBI:29105"/>
        <label>2</label>
    </ligand>
</feature>
<feature type="domain" description="PHD-type" evidence="16">
    <location>
        <begin position="450"/>
        <end position="499"/>
    </location>
</feature>
<evidence type="ECO:0000256" key="11">
    <source>
        <dbReference type="PIRSR" id="PIRSR628651-50"/>
    </source>
</evidence>
<reference evidence="17 18" key="2">
    <citation type="submission" date="2018-11" db="EMBL/GenBank/DDBJ databases">
        <authorList>
            <consortium name="Pathogen Informatics"/>
        </authorList>
    </citation>
    <scope>NUCLEOTIDE SEQUENCE [LARGE SCALE GENOMIC DNA]</scope>
</reference>
<sequence>MILWKVGLYPMMIECSLAIESLPSDLREELTAIRHLDHQAHNTMNSLNLRINAFFDSCKSARPSEKEKEIEYEQILKEFARAADYSKKKVAIVRSIYTTYQKVMKKLDSELEKFRLELEADNSGVTSKIEHRVRTLLGRNMPGANRLEKRRAKFRSGHLFNTNRAITKRRIPFSLEMPEKQFYVLKRRFAAFDTPMNLLPPSPYSGNGASFMSEEASNPLISESNNRLLSTDVMRRIPSAGSLNSMDHNVPDHDFGTFQADSQDYCDDDEDDLQISFDPTKRSRTVDTPQRLTGISMDHHRIHHGGSSCYSPFVNTSDTEAVNLGAGGSAVVTDPSIDELLTNPTASASPSLKCGESPRWIGGVAAAVDKTRRVGVHSRRPSQMSSSTIDTNDETGGYVSSGELHHLSHSHRYALAQSPTGPLKDQQQQQRQQQDSHAPTTTSGAAVDENKYCFCKDVSYGDMIACDAPNCPIEWFHYPCVNLTVAPKGRWYCPICTANGAAGTRFAGISSTSRKRVSRR</sequence>
<comment type="subcellular location">
    <subcellularLocation>
        <location evidence="1 14">Nucleus</location>
    </subcellularLocation>
</comment>
<keyword evidence="6 12" id="KW-0862">Zinc</keyword>
<dbReference type="InterPro" id="IPR019787">
    <property type="entry name" value="Znf_PHD-finger"/>
</dbReference>
<feature type="compositionally biased region" description="Polar residues" evidence="15">
    <location>
        <begin position="381"/>
        <end position="390"/>
    </location>
</feature>
<evidence type="ECO:0000256" key="15">
    <source>
        <dbReference type="SAM" id="MobiDB-lite"/>
    </source>
</evidence>
<feature type="binding site" evidence="12">
    <location>
        <position position="493"/>
    </location>
    <ligand>
        <name>Zn(2+)</name>
        <dbReference type="ChEBI" id="CHEBI:29105"/>
        <label>2</label>
    </ligand>
</feature>
<dbReference type="CDD" id="cd16858">
    <property type="entry name" value="ING_ING3_Yng2p"/>
    <property type="match status" value="1"/>
</dbReference>
<keyword evidence="3" id="KW-0341">Growth regulation</keyword>
<dbReference type="PROSITE" id="PS50016">
    <property type="entry name" value="ZF_PHD_2"/>
    <property type="match status" value="1"/>
</dbReference>
<evidence type="ECO:0000256" key="4">
    <source>
        <dbReference type="ARBA" id="ARBA00022723"/>
    </source>
</evidence>
<dbReference type="Pfam" id="PF12998">
    <property type="entry name" value="ING"/>
    <property type="match status" value="1"/>
</dbReference>
<reference evidence="19" key="1">
    <citation type="submission" date="2016-04" db="UniProtKB">
        <authorList>
            <consortium name="WormBaseParasite"/>
        </authorList>
    </citation>
    <scope>IDENTIFICATION</scope>
</reference>
<proteinExistence type="inferred from homology"/>
<comment type="domain">
    <text evidence="14">The PHD-type zinc finger mediates the binding to H3K4me3.</text>
</comment>
<evidence type="ECO:0000259" key="16">
    <source>
        <dbReference type="PROSITE" id="PS50016"/>
    </source>
</evidence>
<evidence type="ECO:0000256" key="6">
    <source>
        <dbReference type="ARBA" id="ARBA00022833"/>
    </source>
</evidence>
<feature type="site" description="Histone H3K4me3 binding" evidence="11">
    <location>
        <position position="463"/>
    </location>
</feature>
<feature type="binding site" evidence="12">
    <location>
        <position position="471"/>
    </location>
    <ligand>
        <name>Zn(2+)</name>
        <dbReference type="ChEBI" id="CHEBI:29105"/>
        <label>2</label>
    </ligand>
</feature>
<dbReference type="OrthoDB" id="5411773at2759"/>
<keyword evidence="9" id="KW-0804">Transcription</keyword>
<evidence type="ECO:0000313" key="17">
    <source>
        <dbReference type="EMBL" id="VDK20199.1"/>
    </source>
</evidence>
<feature type="site" description="Histone H3K4me3 binding" evidence="11">
    <location>
        <position position="475"/>
    </location>
</feature>
<feature type="compositionally biased region" description="Polar residues" evidence="15">
    <location>
        <begin position="435"/>
        <end position="444"/>
    </location>
</feature>
<evidence type="ECO:0000256" key="10">
    <source>
        <dbReference type="ARBA" id="ARBA00023242"/>
    </source>
</evidence>
<feature type="binding site" evidence="12">
    <location>
        <position position="453"/>
    </location>
    <ligand>
        <name>Zn(2+)</name>
        <dbReference type="ChEBI" id="CHEBI:29105"/>
        <label>1</label>
    </ligand>
</feature>
<dbReference type="PANTHER" id="PTHR10333">
    <property type="entry name" value="INHIBITOR OF GROWTH PROTEIN"/>
    <property type="match status" value="1"/>
</dbReference>
<comment type="subunit">
    <text evidence="14">Component of an histone acetyltransferase complex. Interacts with H3K4me3 and to a lesser extent with H3K4me2.</text>
</comment>
<evidence type="ECO:0000256" key="14">
    <source>
        <dbReference type="RuleBase" id="RU361213"/>
    </source>
</evidence>
<dbReference type="SMART" id="SM01408">
    <property type="entry name" value="ING"/>
    <property type="match status" value="1"/>
</dbReference>
<dbReference type="PROSITE" id="PS01359">
    <property type="entry name" value="ZF_PHD_1"/>
    <property type="match status" value="1"/>
</dbReference>
<feature type="binding site" evidence="12">
    <location>
        <position position="496"/>
    </location>
    <ligand>
        <name>Zn(2+)</name>
        <dbReference type="ChEBI" id="CHEBI:29105"/>
        <label>2</label>
    </ligand>
</feature>
<feature type="site" description="Histone H3K4me3 binding" evidence="11">
    <location>
        <position position="452"/>
    </location>
</feature>
<evidence type="ECO:0000256" key="5">
    <source>
        <dbReference type="ARBA" id="ARBA00022771"/>
    </source>
</evidence>
<feature type="binding site" evidence="12">
    <location>
        <position position="455"/>
    </location>
    <ligand>
        <name>Zn(2+)</name>
        <dbReference type="ChEBI" id="CHEBI:29105"/>
        <label>1</label>
    </ligand>
</feature>
<evidence type="ECO:0000313" key="19">
    <source>
        <dbReference type="WBParaSite" id="TASK_0000007601-mRNA-1"/>
    </source>
</evidence>
<feature type="site" description="Histone H3K4me3 binding" evidence="11">
    <location>
        <position position="467"/>
    </location>
</feature>
<dbReference type="InterPro" id="IPR024610">
    <property type="entry name" value="ING_N_histone-binding"/>
</dbReference>
<dbReference type="WBParaSite" id="TASK_0000007601-mRNA-1">
    <property type="protein sequence ID" value="TASK_0000007601-mRNA-1"/>
    <property type="gene ID" value="TASK_0000007601"/>
</dbReference>
<keyword evidence="5 13" id="KW-0863">Zinc-finger</keyword>
<dbReference type="GO" id="GO:0008270">
    <property type="term" value="F:zinc ion binding"/>
    <property type="evidence" value="ECO:0007669"/>
    <property type="project" value="UniProtKB-KW"/>
</dbReference>
<dbReference type="GO" id="GO:0005634">
    <property type="term" value="C:nucleus"/>
    <property type="evidence" value="ECO:0007669"/>
    <property type="project" value="UniProtKB-SubCell"/>
</dbReference>
<dbReference type="STRING" id="60517.A0A0R3VSE9"/>
<feature type="region of interest" description="Disordered" evidence="15">
    <location>
        <begin position="417"/>
        <end position="444"/>
    </location>
</feature>
<evidence type="ECO:0000256" key="9">
    <source>
        <dbReference type="ARBA" id="ARBA00023163"/>
    </source>
</evidence>
<dbReference type="SMART" id="SM00249">
    <property type="entry name" value="PHD"/>
    <property type="match status" value="1"/>
</dbReference>
<name>A0A0R3VSE9_TAEAS</name>
<comment type="similarity">
    <text evidence="2 14">Belongs to the ING family.</text>
</comment>
<evidence type="ECO:0000256" key="2">
    <source>
        <dbReference type="ARBA" id="ARBA00010210"/>
    </source>
</evidence>
<evidence type="ECO:0000256" key="12">
    <source>
        <dbReference type="PIRSR" id="PIRSR628651-51"/>
    </source>
</evidence>